<dbReference type="HOGENOM" id="CLU_1277685_0_0_1"/>
<proteinExistence type="predicted"/>
<dbReference type="RefSeq" id="XP_009221207.1">
    <property type="nucleotide sequence ID" value="XM_009222943.1"/>
</dbReference>
<dbReference type="GeneID" id="20345602"/>
<evidence type="ECO:0000313" key="2">
    <source>
        <dbReference type="EMBL" id="EJT75207.1"/>
    </source>
</evidence>
<evidence type="ECO:0000313" key="3">
    <source>
        <dbReference type="EnsemblFungi" id="EJT75207"/>
    </source>
</evidence>
<reference evidence="2" key="3">
    <citation type="submission" date="2010-09" db="EMBL/GenBank/DDBJ databases">
        <title>Annotation of Gaeumannomyces graminis var. tritici R3-111a-1.</title>
        <authorList>
            <consortium name="The Broad Institute Genome Sequencing Platform"/>
            <person name="Ma L.-J."/>
            <person name="Dead R."/>
            <person name="Young S.K."/>
            <person name="Zeng Q."/>
            <person name="Gargeya S."/>
            <person name="Fitzgerald M."/>
            <person name="Haas B."/>
            <person name="Abouelleil A."/>
            <person name="Alvarado L."/>
            <person name="Arachchi H.M."/>
            <person name="Berlin A."/>
            <person name="Brown A."/>
            <person name="Chapman S.B."/>
            <person name="Chen Z."/>
            <person name="Dunbar C."/>
            <person name="Freedman E."/>
            <person name="Gearin G."/>
            <person name="Gellesch M."/>
            <person name="Goldberg J."/>
            <person name="Griggs A."/>
            <person name="Gujja S."/>
            <person name="Heiman D."/>
            <person name="Howarth C."/>
            <person name="Larson L."/>
            <person name="Lui A."/>
            <person name="MacDonald P.J.P."/>
            <person name="Mehta T."/>
            <person name="Montmayeur A."/>
            <person name="Murphy C."/>
            <person name="Neiman D."/>
            <person name="Pearson M."/>
            <person name="Priest M."/>
            <person name="Roberts A."/>
            <person name="Saif S."/>
            <person name="Shea T."/>
            <person name="Shenoy N."/>
            <person name="Sisk P."/>
            <person name="Stolte C."/>
            <person name="Sykes S."/>
            <person name="Yandava C."/>
            <person name="Wortman J."/>
            <person name="Nusbaum C."/>
            <person name="Birren B."/>
        </authorList>
    </citation>
    <scope>NUCLEOTIDE SEQUENCE</scope>
    <source>
        <strain evidence="2">R3-111a-1</strain>
    </source>
</reference>
<reference evidence="2" key="2">
    <citation type="submission" date="2010-07" db="EMBL/GenBank/DDBJ databases">
        <authorList>
            <consortium name="The Broad Institute Genome Sequencing Platform"/>
            <consortium name="Broad Institute Genome Sequencing Center for Infectious Disease"/>
            <person name="Ma L.-J."/>
            <person name="Dead R."/>
            <person name="Young S."/>
            <person name="Zeng Q."/>
            <person name="Koehrsen M."/>
            <person name="Alvarado L."/>
            <person name="Berlin A."/>
            <person name="Chapman S.B."/>
            <person name="Chen Z."/>
            <person name="Freedman E."/>
            <person name="Gellesch M."/>
            <person name="Goldberg J."/>
            <person name="Griggs A."/>
            <person name="Gujja S."/>
            <person name="Heilman E.R."/>
            <person name="Heiman D."/>
            <person name="Hepburn T."/>
            <person name="Howarth C."/>
            <person name="Jen D."/>
            <person name="Larson L."/>
            <person name="Mehta T."/>
            <person name="Neiman D."/>
            <person name="Pearson M."/>
            <person name="Roberts A."/>
            <person name="Saif S."/>
            <person name="Shea T."/>
            <person name="Shenoy N."/>
            <person name="Sisk P."/>
            <person name="Stolte C."/>
            <person name="Sykes S."/>
            <person name="Walk T."/>
            <person name="White J."/>
            <person name="Yandava C."/>
            <person name="Haas B."/>
            <person name="Nusbaum C."/>
            <person name="Birren B."/>
        </authorList>
    </citation>
    <scope>NUCLEOTIDE SEQUENCE</scope>
    <source>
        <strain evidence="2">R3-111a-1</strain>
    </source>
</reference>
<protein>
    <recommendedName>
        <fullName evidence="5">Myb/SANT-like domain-containing protein</fullName>
    </recommendedName>
</protein>
<name>J3NV32_GAET3</name>
<dbReference type="EnsemblFungi" id="EJT75207">
    <property type="protein sequence ID" value="EJT75207"/>
    <property type="gene ID" value="GGTG_05144"/>
</dbReference>
<organism evidence="2">
    <name type="scientific">Gaeumannomyces tritici (strain R3-111a-1)</name>
    <name type="common">Wheat and barley take-all root rot fungus</name>
    <name type="synonym">Gaeumannomyces graminis var. tritici</name>
    <dbReference type="NCBI Taxonomy" id="644352"/>
    <lineage>
        <taxon>Eukaryota</taxon>
        <taxon>Fungi</taxon>
        <taxon>Dikarya</taxon>
        <taxon>Ascomycota</taxon>
        <taxon>Pezizomycotina</taxon>
        <taxon>Sordariomycetes</taxon>
        <taxon>Sordariomycetidae</taxon>
        <taxon>Magnaporthales</taxon>
        <taxon>Magnaporthaceae</taxon>
        <taxon>Gaeumannomyces</taxon>
    </lineage>
</organism>
<feature type="region of interest" description="Disordered" evidence="1">
    <location>
        <begin position="1"/>
        <end position="40"/>
    </location>
</feature>
<evidence type="ECO:0008006" key="5">
    <source>
        <dbReference type="Google" id="ProtNLM"/>
    </source>
</evidence>
<dbReference type="VEuPathDB" id="FungiDB:GGTG_05144"/>
<dbReference type="STRING" id="644352.J3NV32"/>
<dbReference type="OrthoDB" id="686198at2759"/>
<reference evidence="3" key="5">
    <citation type="submission" date="2018-04" db="UniProtKB">
        <authorList>
            <consortium name="EnsemblFungi"/>
        </authorList>
    </citation>
    <scope>IDENTIFICATION</scope>
    <source>
        <strain evidence="3">R3-111a-1</strain>
    </source>
</reference>
<evidence type="ECO:0000256" key="1">
    <source>
        <dbReference type="SAM" id="MobiDB-lite"/>
    </source>
</evidence>
<gene>
    <name evidence="3" type="primary">20345602</name>
    <name evidence="2" type="ORF">GGTG_05144</name>
</gene>
<dbReference type="EMBL" id="GL385397">
    <property type="protein sequence ID" value="EJT75207.1"/>
    <property type="molecule type" value="Genomic_DNA"/>
</dbReference>
<reference evidence="3" key="4">
    <citation type="journal article" date="2015" name="G3 (Bethesda)">
        <title>Genome sequences of three phytopathogenic species of the Magnaporthaceae family of fungi.</title>
        <authorList>
            <person name="Okagaki L.H."/>
            <person name="Nunes C.C."/>
            <person name="Sailsbery J."/>
            <person name="Clay B."/>
            <person name="Brown D."/>
            <person name="John T."/>
            <person name="Oh Y."/>
            <person name="Young N."/>
            <person name="Fitzgerald M."/>
            <person name="Haas B.J."/>
            <person name="Zeng Q."/>
            <person name="Young S."/>
            <person name="Adiconis X."/>
            <person name="Fan L."/>
            <person name="Levin J.Z."/>
            <person name="Mitchell T.K."/>
            <person name="Okubara P.A."/>
            <person name="Farman M.L."/>
            <person name="Kohn L.M."/>
            <person name="Birren B."/>
            <person name="Ma L.-J."/>
            <person name="Dean R.A."/>
        </authorList>
    </citation>
    <scope>NUCLEOTIDE SEQUENCE</scope>
    <source>
        <strain evidence="3">R3-111a-1</strain>
    </source>
</reference>
<sequence length="216" mass="24582">MPSYRSLRLQRRHRGSQNRAQSEPPSDPPAFNPEETFDPAEALPATQATATLERTSQASQEAGKRNDWSVDQLLTFLESLAESGRQGMMNPAITSWLSKCLKIAAMTPSTRWPFIRWFNRVKNKYNSLKSQYRDWVDFGKRSGVSVDPVTGLYLASDYAWEAFFAVRPNARWMRRRPLFRPDLHEAAFAGRWATGQQIATAAQRLAEEDSDEGPAR</sequence>
<evidence type="ECO:0000313" key="4">
    <source>
        <dbReference type="Proteomes" id="UP000006039"/>
    </source>
</evidence>
<keyword evidence="4" id="KW-1185">Reference proteome</keyword>
<dbReference type="AlphaFoldDB" id="J3NV32"/>
<dbReference type="Proteomes" id="UP000006039">
    <property type="component" value="Unassembled WGS sequence"/>
</dbReference>
<accession>J3NV32</accession>
<reference evidence="4" key="1">
    <citation type="submission" date="2010-07" db="EMBL/GenBank/DDBJ databases">
        <title>The genome sequence of Gaeumannomyces graminis var. tritici strain R3-111a-1.</title>
        <authorList>
            <consortium name="The Broad Institute Genome Sequencing Platform"/>
            <person name="Ma L.-J."/>
            <person name="Dead R."/>
            <person name="Young S."/>
            <person name="Zeng Q."/>
            <person name="Koehrsen M."/>
            <person name="Alvarado L."/>
            <person name="Berlin A."/>
            <person name="Chapman S.B."/>
            <person name="Chen Z."/>
            <person name="Freedman E."/>
            <person name="Gellesch M."/>
            <person name="Goldberg J."/>
            <person name="Griggs A."/>
            <person name="Gujja S."/>
            <person name="Heilman E.R."/>
            <person name="Heiman D."/>
            <person name="Hepburn T."/>
            <person name="Howarth C."/>
            <person name="Jen D."/>
            <person name="Larson L."/>
            <person name="Mehta T."/>
            <person name="Neiman D."/>
            <person name="Pearson M."/>
            <person name="Roberts A."/>
            <person name="Saif S."/>
            <person name="Shea T."/>
            <person name="Shenoy N."/>
            <person name="Sisk P."/>
            <person name="Stolte C."/>
            <person name="Sykes S."/>
            <person name="Walk T."/>
            <person name="White J."/>
            <person name="Yandava C."/>
            <person name="Haas B."/>
            <person name="Nusbaum C."/>
            <person name="Birren B."/>
        </authorList>
    </citation>
    <scope>NUCLEOTIDE SEQUENCE [LARGE SCALE GENOMIC DNA]</scope>
    <source>
        <strain evidence="4">R3-111a-1</strain>
    </source>
</reference>